<evidence type="ECO:0000256" key="2">
    <source>
        <dbReference type="SAM" id="SignalP"/>
    </source>
</evidence>
<feature type="compositionally biased region" description="Basic and acidic residues" evidence="1">
    <location>
        <begin position="424"/>
        <end position="433"/>
    </location>
</feature>
<feature type="compositionally biased region" description="Low complexity" evidence="1">
    <location>
        <begin position="444"/>
        <end position="474"/>
    </location>
</feature>
<dbReference type="EMBL" id="CP036281">
    <property type="protein sequence ID" value="QDU82205.1"/>
    <property type="molecule type" value="Genomic_DNA"/>
</dbReference>
<evidence type="ECO:0000256" key="1">
    <source>
        <dbReference type="SAM" id="MobiDB-lite"/>
    </source>
</evidence>
<feature type="region of interest" description="Disordered" evidence="1">
    <location>
        <begin position="402"/>
        <end position="474"/>
    </location>
</feature>
<dbReference type="RefSeq" id="WP_144998185.1">
    <property type="nucleotide sequence ID" value="NZ_CP036281.1"/>
</dbReference>
<accession>A0A518CSL1</accession>
<dbReference type="PANTHER" id="PTHR34512">
    <property type="entry name" value="CELL SURFACE PROTEIN"/>
    <property type="match status" value="1"/>
</dbReference>
<evidence type="ECO:0000259" key="3">
    <source>
        <dbReference type="Pfam" id="PF13360"/>
    </source>
</evidence>
<reference evidence="4 5" key="1">
    <citation type="submission" date="2019-02" db="EMBL/GenBank/DDBJ databases">
        <title>Deep-cultivation of Planctomycetes and their phenomic and genomic characterization uncovers novel biology.</title>
        <authorList>
            <person name="Wiegand S."/>
            <person name="Jogler M."/>
            <person name="Boedeker C."/>
            <person name="Pinto D."/>
            <person name="Vollmers J."/>
            <person name="Rivas-Marin E."/>
            <person name="Kohn T."/>
            <person name="Peeters S.H."/>
            <person name="Heuer A."/>
            <person name="Rast P."/>
            <person name="Oberbeckmann S."/>
            <person name="Bunk B."/>
            <person name="Jeske O."/>
            <person name="Meyerdierks A."/>
            <person name="Storesund J.E."/>
            <person name="Kallscheuer N."/>
            <person name="Luecker S."/>
            <person name="Lage O.M."/>
            <person name="Pohl T."/>
            <person name="Merkel B.J."/>
            <person name="Hornburger P."/>
            <person name="Mueller R.-W."/>
            <person name="Bruemmer F."/>
            <person name="Labrenz M."/>
            <person name="Spormann A.M."/>
            <person name="Op den Camp H."/>
            <person name="Overmann J."/>
            <person name="Amann R."/>
            <person name="Jetten M.S.M."/>
            <person name="Mascher T."/>
            <person name="Medema M.H."/>
            <person name="Devos D.P."/>
            <person name="Kaster A.-K."/>
            <person name="Ovreas L."/>
            <person name="Rohde M."/>
            <person name="Galperin M.Y."/>
            <person name="Jogler C."/>
        </authorList>
    </citation>
    <scope>NUCLEOTIDE SEQUENCE [LARGE SCALE GENOMIC DNA]</scope>
    <source>
        <strain evidence="4 5">Pla110</strain>
    </source>
</reference>
<dbReference type="EC" id="2.7.11.1" evidence="4"/>
<name>A0A518CSL1_9PLAN</name>
<dbReference type="PANTHER" id="PTHR34512:SF30">
    <property type="entry name" value="OUTER MEMBRANE PROTEIN ASSEMBLY FACTOR BAMB"/>
    <property type="match status" value="1"/>
</dbReference>
<dbReference type="InterPro" id="IPR011047">
    <property type="entry name" value="Quinoprotein_ADH-like_sf"/>
</dbReference>
<dbReference type="Pfam" id="PF13360">
    <property type="entry name" value="PQQ_2"/>
    <property type="match status" value="2"/>
</dbReference>
<dbReference type="AlphaFoldDB" id="A0A518CSL1"/>
<organism evidence="4 5">
    <name type="scientific">Polystyrenella longa</name>
    <dbReference type="NCBI Taxonomy" id="2528007"/>
    <lineage>
        <taxon>Bacteria</taxon>
        <taxon>Pseudomonadati</taxon>
        <taxon>Planctomycetota</taxon>
        <taxon>Planctomycetia</taxon>
        <taxon>Planctomycetales</taxon>
        <taxon>Planctomycetaceae</taxon>
        <taxon>Polystyrenella</taxon>
    </lineage>
</organism>
<feature type="signal peptide" evidence="2">
    <location>
        <begin position="1"/>
        <end position="23"/>
    </location>
</feature>
<gene>
    <name evidence="4" type="primary">afsK_3</name>
    <name evidence="4" type="ORF">Pla110_39600</name>
</gene>
<feature type="chain" id="PRO_5021900522" evidence="2">
    <location>
        <begin position="24"/>
        <end position="474"/>
    </location>
</feature>
<keyword evidence="2" id="KW-0732">Signal</keyword>
<keyword evidence="4" id="KW-0418">Kinase</keyword>
<feature type="domain" description="Pyrrolo-quinoline quinone repeat" evidence="3">
    <location>
        <begin position="78"/>
        <end position="167"/>
    </location>
</feature>
<dbReference type="SUPFAM" id="SSF50998">
    <property type="entry name" value="Quinoprotein alcohol dehydrogenase-like"/>
    <property type="match status" value="1"/>
</dbReference>
<dbReference type="GO" id="GO:0004674">
    <property type="term" value="F:protein serine/threonine kinase activity"/>
    <property type="evidence" value="ECO:0007669"/>
    <property type="project" value="UniProtKB-EC"/>
</dbReference>
<proteinExistence type="predicted"/>
<dbReference type="KEGG" id="plon:Pla110_39600"/>
<feature type="domain" description="Pyrrolo-quinoline quinone repeat" evidence="3">
    <location>
        <begin position="201"/>
        <end position="317"/>
    </location>
</feature>
<evidence type="ECO:0000313" key="4">
    <source>
        <dbReference type="EMBL" id="QDU82205.1"/>
    </source>
</evidence>
<dbReference type="Proteomes" id="UP000317178">
    <property type="component" value="Chromosome"/>
</dbReference>
<dbReference type="OrthoDB" id="273000at2"/>
<dbReference type="InterPro" id="IPR002372">
    <property type="entry name" value="PQQ_rpt_dom"/>
</dbReference>
<sequence length="474" mass="53504" precursor="true">MLTRTFLTICCLSSLFFVDTASAQMTNHNKSAILPNKALLSRYALERGGWGQAVVDPLGDEVLHIAIDDALMYVQTKMGNITALDLQTGKRLWYYKFGDQIQFMSPMVSDSETAYFISGVHLVALEKFSGNEKWMLRLPGAVTSQILVDEKQIYFGDVTGMFYAVDLERTEDFAKRGELPRSSFDTINWRYRSADEVLFAPVRIEEEILFVSDDGTMYALARSDKKQYLHFEGDSPVVAPLSTRGRQIYMSVADPSLRRDKRIFCLNERNGETLWQRVLTQPVLQRMIVVKDNLFAVPVRKGLMMLHADTGQRFWQNREAVRFLTLTESFVIAEDALDNILLIDRNTGETLGRLPLRDFSLRYQNEMTDRLYVATKSGLVVSIHEEGSDFPVFYRNQEEQPIDPKMAPNASEQKEGGLLEPDSQSEKPAEKPVPEGNDPPSTNSSAKPIAPPADSAAPANTNNNDDGFFNFDSK</sequence>
<evidence type="ECO:0000313" key="5">
    <source>
        <dbReference type="Proteomes" id="UP000317178"/>
    </source>
</evidence>
<keyword evidence="5" id="KW-1185">Reference proteome</keyword>
<keyword evidence="4" id="KW-0808">Transferase</keyword>
<protein>
    <submittedName>
        <fullName evidence="4">Serine/threonine-protein kinase AfsK</fullName>
        <ecNumber evidence="4">2.7.11.1</ecNumber>
    </submittedName>
</protein>
<dbReference type="InterPro" id="IPR015943">
    <property type="entry name" value="WD40/YVTN_repeat-like_dom_sf"/>
</dbReference>
<dbReference type="Gene3D" id="2.130.10.10">
    <property type="entry name" value="YVTN repeat-like/Quinoprotein amine dehydrogenase"/>
    <property type="match status" value="1"/>
</dbReference>